<dbReference type="PANTHER" id="PTHR46696:SF1">
    <property type="entry name" value="CYTOCHROME P450 YJIB-RELATED"/>
    <property type="match status" value="1"/>
</dbReference>
<comment type="caution">
    <text evidence="9">The sequence shown here is derived from an EMBL/GenBank/DDBJ whole genome shotgun (WGS) entry which is preliminary data.</text>
</comment>
<dbReference type="EMBL" id="BHYM01000058">
    <property type="protein sequence ID" value="GCE42495.1"/>
    <property type="molecule type" value="Genomic_DNA"/>
</dbReference>
<comment type="similarity">
    <text evidence="2 8">Belongs to the cytochrome P450 family.</text>
</comment>
<organism evidence="9 10">
    <name type="scientific">Rhodococcus wratislaviensis</name>
    <name type="common">Tsukamurella wratislaviensis</name>
    <dbReference type="NCBI Taxonomy" id="44752"/>
    <lineage>
        <taxon>Bacteria</taxon>
        <taxon>Bacillati</taxon>
        <taxon>Actinomycetota</taxon>
        <taxon>Actinomycetes</taxon>
        <taxon>Mycobacteriales</taxon>
        <taxon>Nocardiaceae</taxon>
        <taxon>Rhodococcus</taxon>
    </lineage>
</organism>
<reference evidence="9 10" key="1">
    <citation type="submission" date="2018-11" db="EMBL/GenBank/DDBJ databases">
        <title>Microbial catabolism of amino acid.</title>
        <authorList>
            <person name="Hibi M."/>
            <person name="Ogawa J."/>
        </authorList>
    </citation>
    <scope>NUCLEOTIDE SEQUENCE [LARGE SCALE GENOMIC DNA]</scope>
    <source>
        <strain evidence="9 10">C31-06</strain>
    </source>
</reference>
<keyword evidence="10" id="KW-1185">Reference proteome</keyword>
<dbReference type="SUPFAM" id="SSF48264">
    <property type="entry name" value="Cytochrome P450"/>
    <property type="match status" value="1"/>
</dbReference>
<evidence type="ECO:0000256" key="3">
    <source>
        <dbReference type="ARBA" id="ARBA00022617"/>
    </source>
</evidence>
<dbReference type="PRINTS" id="PR00385">
    <property type="entry name" value="P450"/>
</dbReference>
<dbReference type="OrthoDB" id="5241086at2"/>
<dbReference type="Pfam" id="PF00067">
    <property type="entry name" value="p450"/>
    <property type="match status" value="1"/>
</dbReference>
<keyword evidence="6 8" id="KW-0408">Iron</keyword>
<sequence length="433" mass="48534">MTAHLTEQDYRVPENIAKAVILPESYTDEQAVTYPAFAWLRANNPFGVAHVDGYDPIWLATKHADILEIEKNPAVFASGMDEPNINDSASAGFLKMVNSDGSRTLDTLAYMDAPEHTKIKNVTSAWFMPASVRKREDEIRTLAKDAVDRLLSFDGECDFVKDFAVYYPLRVIMSLFGVPPEDEPRMLTLTQEMFGTADPETQRAEMVPEPDAMARMWKAAIDDFSTYFNDLAAERRKNPTDDLASIIANAKVDGEYLSPSFINGYYVAIATAGHDTTSSTVSGAIKALAENPDQLEKVRGDLSLIPSLVEEAVRYISPVKHFQRVVTEDHEFRGRQLHRGDHVMLLYPSANRDEEVFDNPDQFDITRRPNKHLAFGHGPHMCIGQHVAKLEMRILFEELIPRIRKVEVVGEPKYVAANFLSGLKSLPVSITKA</sequence>
<evidence type="ECO:0000256" key="6">
    <source>
        <dbReference type="ARBA" id="ARBA00023004"/>
    </source>
</evidence>
<dbReference type="InterPro" id="IPR036396">
    <property type="entry name" value="Cyt_P450_sf"/>
</dbReference>
<dbReference type="Proteomes" id="UP000287519">
    <property type="component" value="Unassembled WGS sequence"/>
</dbReference>
<keyword evidence="3 8" id="KW-0349">Heme</keyword>
<dbReference type="PRINTS" id="PR00359">
    <property type="entry name" value="BP450"/>
</dbReference>
<evidence type="ECO:0000256" key="5">
    <source>
        <dbReference type="ARBA" id="ARBA00023002"/>
    </source>
</evidence>
<evidence type="ECO:0000256" key="2">
    <source>
        <dbReference type="ARBA" id="ARBA00010617"/>
    </source>
</evidence>
<evidence type="ECO:0000313" key="9">
    <source>
        <dbReference type="EMBL" id="GCE42495.1"/>
    </source>
</evidence>
<gene>
    <name evidence="9" type="ORF">Rhow_006434</name>
</gene>
<dbReference type="InterPro" id="IPR002397">
    <property type="entry name" value="Cyt_P450_B"/>
</dbReference>
<dbReference type="PROSITE" id="PS00086">
    <property type="entry name" value="CYTOCHROME_P450"/>
    <property type="match status" value="1"/>
</dbReference>
<dbReference type="InterPro" id="IPR017972">
    <property type="entry name" value="Cyt_P450_CS"/>
</dbReference>
<dbReference type="GO" id="GO:0005506">
    <property type="term" value="F:iron ion binding"/>
    <property type="evidence" value="ECO:0007669"/>
    <property type="project" value="InterPro"/>
</dbReference>
<dbReference type="AlphaFoldDB" id="A0A402CFY9"/>
<dbReference type="FunFam" id="1.10.630.10:FF:000018">
    <property type="entry name" value="Cytochrome P450 monooxygenase"/>
    <property type="match status" value="1"/>
</dbReference>
<dbReference type="GO" id="GO:0020037">
    <property type="term" value="F:heme binding"/>
    <property type="evidence" value="ECO:0007669"/>
    <property type="project" value="InterPro"/>
</dbReference>
<dbReference type="PANTHER" id="PTHR46696">
    <property type="entry name" value="P450, PUTATIVE (EUROFUNG)-RELATED"/>
    <property type="match status" value="1"/>
</dbReference>
<dbReference type="Gene3D" id="1.10.630.10">
    <property type="entry name" value="Cytochrome P450"/>
    <property type="match status" value="1"/>
</dbReference>
<evidence type="ECO:0000256" key="8">
    <source>
        <dbReference type="RuleBase" id="RU000461"/>
    </source>
</evidence>
<dbReference type="CDD" id="cd11033">
    <property type="entry name" value="CYP142-like"/>
    <property type="match status" value="1"/>
</dbReference>
<dbReference type="InterPro" id="IPR001128">
    <property type="entry name" value="Cyt_P450"/>
</dbReference>
<evidence type="ECO:0000256" key="1">
    <source>
        <dbReference type="ARBA" id="ARBA00001971"/>
    </source>
</evidence>
<dbReference type="GO" id="GO:0004497">
    <property type="term" value="F:monooxygenase activity"/>
    <property type="evidence" value="ECO:0007669"/>
    <property type="project" value="UniProtKB-KW"/>
</dbReference>
<comment type="cofactor">
    <cofactor evidence="1">
        <name>heme</name>
        <dbReference type="ChEBI" id="CHEBI:30413"/>
    </cofactor>
</comment>
<evidence type="ECO:0000256" key="4">
    <source>
        <dbReference type="ARBA" id="ARBA00022723"/>
    </source>
</evidence>
<protein>
    <submittedName>
        <fullName evidence="9">Putative cytochrome P450 hydroxylase</fullName>
    </submittedName>
</protein>
<accession>A0A402CFY9</accession>
<dbReference type="RefSeq" id="WP_124394436.1">
    <property type="nucleotide sequence ID" value="NZ_BHYM01000058.1"/>
</dbReference>
<evidence type="ECO:0000256" key="7">
    <source>
        <dbReference type="ARBA" id="ARBA00023033"/>
    </source>
</evidence>
<keyword evidence="4 8" id="KW-0479">Metal-binding</keyword>
<evidence type="ECO:0000313" key="10">
    <source>
        <dbReference type="Proteomes" id="UP000287519"/>
    </source>
</evidence>
<keyword evidence="5 8" id="KW-0560">Oxidoreductase</keyword>
<name>A0A402CFY9_RHOWR</name>
<keyword evidence="7 8" id="KW-0503">Monooxygenase</keyword>
<proteinExistence type="inferred from homology"/>
<dbReference type="GO" id="GO:0016705">
    <property type="term" value="F:oxidoreductase activity, acting on paired donors, with incorporation or reduction of molecular oxygen"/>
    <property type="evidence" value="ECO:0007669"/>
    <property type="project" value="InterPro"/>
</dbReference>